<evidence type="ECO:0000313" key="1">
    <source>
        <dbReference type="EMBL" id="AXH43742.1"/>
    </source>
</evidence>
<organism evidence="1 2">
    <name type="scientific">Arthrobacter phage Brad</name>
    <dbReference type="NCBI Taxonomy" id="2250408"/>
    <lineage>
        <taxon>Viruses</taxon>
        <taxon>Duplodnaviria</taxon>
        <taxon>Heunggongvirae</taxon>
        <taxon>Uroviricota</taxon>
        <taxon>Caudoviricetes</taxon>
        <taxon>Jasminevirus</taxon>
        <taxon>Jasminevirus adat</taxon>
    </lineage>
</organism>
<dbReference type="EMBL" id="MH450114">
    <property type="protein sequence ID" value="AXH43742.1"/>
    <property type="molecule type" value="Genomic_DNA"/>
</dbReference>
<evidence type="ECO:0000313" key="2">
    <source>
        <dbReference type="Proteomes" id="UP000257880"/>
    </source>
</evidence>
<accession>A0A345KL40</accession>
<proteinExistence type="predicted"/>
<dbReference type="Proteomes" id="UP000257880">
    <property type="component" value="Segment"/>
</dbReference>
<name>A0A345KL40_9CAUD</name>
<gene>
    <name evidence="1" type="primary">54</name>
    <name evidence="1" type="ORF">SEA_BRAD_54</name>
</gene>
<reference evidence="1 2" key="1">
    <citation type="submission" date="2018-06" db="EMBL/GenBank/DDBJ databases">
        <authorList>
            <person name="Ball S.L."/>
            <person name="Garlena R.A."/>
            <person name="Russell D.A."/>
            <person name="Pope W.H."/>
            <person name="Jacobs-Sera D."/>
            <person name="Hatfull G.F."/>
        </authorList>
    </citation>
    <scope>NUCLEOTIDE SEQUENCE [LARGE SCALE GENOMIC DNA]</scope>
</reference>
<sequence length="129" mass="14718">MKLEIRTSPNTGAEIDIHFLPFTNRREDGMKKVMVVVYSSNHDNSILHKLPWGFEYDVTDKSLQPTVMFTTGETMVTQETMENVLSGYFGGSYEIVLDPVSYSGFLPHSYDPEVKPLGTVFFEVRRKSD</sequence>
<protein>
    <submittedName>
        <fullName evidence="1">Uncharacterized protein</fullName>
    </submittedName>
</protein>